<dbReference type="Pfam" id="PF08125">
    <property type="entry name" value="Mannitol_dh_C"/>
    <property type="match status" value="1"/>
</dbReference>
<name>A0A4R8UNF9_9MICO</name>
<dbReference type="PANTHER" id="PTHR43362:SF1">
    <property type="entry name" value="MANNITOL DEHYDROGENASE 2-RELATED"/>
    <property type="match status" value="1"/>
</dbReference>
<evidence type="ECO:0000313" key="10">
    <source>
        <dbReference type="Proteomes" id="UP000298173"/>
    </source>
</evidence>
<dbReference type="EMBL" id="SOEY01000034">
    <property type="protein sequence ID" value="TFB68206.1"/>
    <property type="molecule type" value="Genomic_DNA"/>
</dbReference>
<keyword evidence="10" id="KW-1185">Reference proteome</keyword>
<keyword evidence="4" id="KW-0560">Oxidoreductase</keyword>
<evidence type="ECO:0000256" key="6">
    <source>
        <dbReference type="ARBA" id="ARBA00048615"/>
    </source>
</evidence>
<feature type="domain" description="Mannitol dehydrogenase N-terminal" evidence="7">
    <location>
        <begin position="39"/>
        <end position="302"/>
    </location>
</feature>
<evidence type="ECO:0000256" key="4">
    <source>
        <dbReference type="ARBA" id="ARBA00023002"/>
    </source>
</evidence>
<dbReference type="InterPro" id="IPR050988">
    <property type="entry name" value="Mannitol_DH/Oxidoreductase"/>
</dbReference>
<dbReference type="InterPro" id="IPR013131">
    <property type="entry name" value="Mannitol_DH_N"/>
</dbReference>
<dbReference type="InterPro" id="IPR023027">
    <property type="entry name" value="Mannitol_DH_CS"/>
</dbReference>
<evidence type="ECO:0000256" key="5">
    <source>
        <dbReference type="ARBA" id="ARBA00023027"/>
    </source>
</evidence>
<dbReference type="Proteomes" id="UP000298173">
    <property type="component" value="Unassembled WGS sequence"/>
</dbReference>
<dbReference type="PROSITE" id="PS00974">
    <property type="entry name" value="MANNITOL_DHGENASE"/>
    <property type="match status" value="1"/>
</dbReference>
<dbReference type="InterPro" id="IPR036291">
    <property type="entry name" value="NAD(P)-bd_dom_sf"/>
</dbReference>
<accession>A0A4R8UNF9</accession>
<dbReference type="RefSeq" id="WP_134504687.1">
    <property type="nucleotide sequence ID" value="NZ_SOEY01000034.1"/>
</dbReference>
<dbReference type="InterPro" id="IPR013118">
    <property type="entry name" value="Mannitol_DH_C"/>
</dbReference>
<dbReference type="PRINTS" id="PR00084">
    <property type="entry name" value="MTLDHDRGNASE"/>
</dbReference>
<dbReference type="SUPFAM" id="SSF51735">
    <property type="entry name" value="NAD(P)-binding Rossmann-fold domains"/>
    <property type="match status" value="1"/>
</dbReference>
<dbReference type="Pfam" id="PF01232">
    <property type="entry name" value="Mannitol_dh"/>
    <property type="match status" value="1"/>
</dbReference>
<dbReference type="GO" id="GO:0008926">
    <property type="term" value="F:mannitol-1-phosphate 5-dehydrogenase activity"/>
    <property type="evidence" value="ECO:0007669"/>
    <property type="project" value="UniProtKB-EC"/>
</dbReference>
<evidence type="ECO:0000259" key="7">
    <source>
        <dbReference type="Pfam" id="PF01232"/>
    </source>
</evidence>
<feature type="domain" description="Mannitol dehydrogenase C-terminal" evidence="8">
    <location>
        <begin position="311"/>
        <end position="506"/>
    </location>
</feature>
<dbReference type="InterPro" id="IPR013328">
    <property type="entry name" value="6PGD_dom2"/>
</dbReference>
<evidence type="ECO:0000256" key="2">
    <source>
        <dbReference type="ARBA" id="ARBA00012939"/>
    </source>
</evidence>
<sequence length="517" mass="55068">MTASLPPVSARLSLDTLAGLSATPGLALPRLDPASVSIGIVHFGIGAFHRAHQAVFTEDAMALSGESGWGILGVTGRTEAVAQQLQPQDCLYGVLEKGVDDTQLRIVSAVRDVAWPGRDSEKIIDIVARPSTHIATLTITEKGYLRGPDGDLDLALPVVQQDLGLLERELGGETGLPASTSPLGLLVRGLARRFRQGGKPFTVLPCDNLVDNGTITHRLVTSLVAAVGDDHSRERDELLAWLAASVTFPSTMVDRIAPATTEADRQLEGNLLGLRDEALVVAEPFKQWVIEDRFAGPRPRWEAAGAILTADVAPYERAKLRILNATHSMLAYLGALCGHATIAQAMTDPVLIDLARRIIDEDILPTLATPDGMDLSIYRDSVLERFGNPNLPHTTRQVAMDGSLKLPNRILGTVQDRLQQGQTPAGLALTVAAWITYIASTIGEGGAVLDDPLADLLQAAVGHASTVHTDPNGVVDRVLALGQIFPPAVQASAEFRQAVVDELATVQTIVRASFAHV</sequence>
<evidence type="ECO:0000256" key="3">
    <source>
        <dbReference type="ARBA" id="ARBA00016219"/>
    </source>
</evidence>
<dbReference type="InterPro" id="IPR008927">
    <property type="entry name" value="6-PGluconate_DH-like_C_sf"/>
</dbReference>
<dbReference type="InterPro" id="IPR000669">
    <property type="entry name" value="Mannitol_DH"/>
</dbReference>
<dbReference type="SUPFAM" id="SSF48179">
    <property type="entry name" value="6-phosphogluconate dehydrogenase C-terminal domain-like"/>
    <property type="match status" value="1"/>
</dbReference>
<comment type="similarity">
    <text evidence="1">Belongs to the mannitol dehydrogenase family.</text>
</comment>
<proteinExistence type="inferred from homology"/>
<dbReference type="Gene3D" id="1.10.1040.10">
    <property type="entry name" value="N-(1-d-carboxylethyl)-l-norvaline Dehydrogenase, domain 2"/>
    <property type="match status" value="1"/>
</dbReference>
<comment type="catalytic activity">
    <reaction evidence="6">
        <text>D-mannitol 1-phosphate + NAD(+) = beta-D-fructose 6-phosphate + NADH + H(+)</text>
        <dbReference type="Rhea" id="RHEA:19661"/>
        <dbReference type="ChEBI" id="CHEBI:15378"/>
        <dbReference type="ChEBI" id="CHEBI:57540"/>
        <dbReference type="ChEBI" id="CHEBI:57634"/>
        <dbReference type="ChEBI" id="CHEBI:57945"/>
        <dbReference type="ChEBI" id="CHEBI:61381"/>
        <dbReference type="EC" id="1.1.1.17"/>
    </reaction>
</comment>
<dbReference type="OrthoDB" id="271711at2"/>
<evidence type="ECO:0000259" key="8">
    <source>
        <dbReference type="Pfam" id="PF08125"/>
    </source>
</evidence>
<reference evidence="9 10" key="1">
    <citation type="submission" date="2019-03" db="EMBL/GenBank/DDBJ databases">
        <title>Genomics of glacier-inhabiting Cryobacterium strains.</title>
        <authorList>
            <person name="Liu Q."/>
            <person name="Xin Y.-H."/>
        </authorList>
    </citation>
    <scope>NUCLEOTIDE SEQUENCE [LARGE SCALE GENOMIC DNA]</scope>
    <source>
        <strain evidence="9 10">HLT2-23</strain>
    </source>
</reference>
<comment type="caution">
    <text evidence="9">The sequence shown here is derived from an EMBL/GenBank/DDBJ whole genome shotgun (WGS) entry which is preliminary data.</text>
</comment>
<gene>
    <name evidence="9" type="ORF">E3O06_17070</name>
</gene>
<evidence type="ECO:0000313" key="9">
    <source>
        <dbReference type="EMBL" id="TFB68206.1"/>
    </source>
</evidence>
<organism evidence="9 10">
    <name type="scientific">Cryobacterium glaciale</name>
    <dbReference type="NCBI Taxonomy" id="1259145"/>
    <lineage>
        <taxon>Bacteria</taxon>
        <taxon>Bacillati</taxon>
        <taxon>Actinomycetota</taxon>
        <taxon>Actinomycetes</taxon>
        <taxon>Micrococcales</taxon>
        <taxon>Microbacteriaceae</taxon>
        <taxon>Cryobacterium</taxon>
    </lineage>
</organism>
<keyword evidence="5" id="KW-0520">NAD</keyword>
<dbReference type="PANTHER" id="PTHR43362">
    <property type="entry name" value="MANNITOL DEHYDROGENASE DSF1-RELATED"/>
    <property type="match status" value="1"/>
</dbReference>
<dbReference type="GO" id="GO:0019594">
    <property type="term" value="P:mannitol metabolic process"/>
    <property type="evidence" value="ECO:0007669"/>
    <property type="project" value="InterPro"/>
</dbReference>
<protein>
    <recommendedName>
        <fullName evidence="3">Mannitol-1-phosphate 5-dehydrogenase</fullName>
        <ecNumber evidence="2">1.1.1.17</ecNumber>
    </recommendedName>
</protein>
<dbReference type="AlphaFoldDB" id="A0A4R8UNF9"/>
<dbReference type="EC" id="1.1.1.17" evidence="2"/>
<evidence type="ECO:0000256" key="1">
    <source>
        <dbReference type="ARBA" id="ARBA00006541"/>
    </source>
</evidence>
<dbReference type="Gene3D" id="3.40.50.720">
    <property type="entry name" value="NAD(P)-binding Rossmann-like Domain"/>
    <property type="match status" value="1"/>
</dbReference>